<organism evidence="2">
    <name type="scientific">marine sediment metagenome</name>
    <dbReference type="NCBI Taxonomy" id="412755"/>
    <lineage>
        <taxon>unclassified sequences</taxon>
        <taxon>metagenomes</taxon>
        <taxon>ecological metagenomes</taxon>
    </lineage>
</organism>
<dbReference type="Pfam" id="PF00005">
    <property type="entry name" value="ABC_tran"/>
    <property type="match status" value="1"/>
</dbReference>
<dbReference type="GO" id="GO:0015421">
    <property type="term" value="F:ABC-type oligopeptide transporter activity"/>
    <property type="evidence" value="ECO:0007669"/>
    <property type="project" value="TreeGrafter"/>
</dbReference>
<dbReference type="PANTHER" id="PTHR43394:SF1">
    <property type="entry name" value="ATP-BINDING CASSETTE SUB-FAMILY B MEMBER 10, MITOCHONDRIAL"/>
    <property type="match status" value="1"/>
</dbReference>
<gene>
    <name evidence="2" type="ORF">S12H4_59346</name>
</gene>
<dbReference type="PANTHER" id="PTHR43394">
    <property type="entry name" value="ATP-DEPENDENT PERMEASE MDL1, MITOCHONDRIAL"/>
    <property type="match status" value="1"/>
</dbReference>
<proteinExistence type="predicted"/>
<evidence type="ECO:0000313" key="2">
    <source>
        <dbReference type="EMBL" id="GAJ24472.1"/>
    </source>
</evidence>
<evidence type="ECO:0000259" key="1">
    <source>
        <dbReference type="PROSITE" id="PS50893"/>
    </source>
</evidence>
<dbReference type="GO" id="GO:0005524">
    <property type="term" value="F:ATP binding"/>
    <property type="evidence" value="ECO:0007669"/>
    <property type="project" value="InterPro"/>
</dbReference>
<dbReference type="InterPro" id="IPR039421">
    <property type="entry name" value="Type_1_exporter"/>
</dbReference>
<dbReference type="EMBL" id="BARW01038755">
    <property type="protein sequence ID" value="GAJ24472.1"/>
    <property type="molecule type" value="Genomic_DNA"/>
</dbReference>
<feature type="non-terminal residue" evidence="2">
    <location>
        <position position="1"/>
    </location>
</feature>
<dbReference type="PROSITE" id="PS00211">
    <property type="entry name" value="ABC_TRANSPORTER_1"/>
    <property type="match status" value="1"/>
</dbReference>
<dbReference type="InterPro" id="IPR017871">
    <property type="entry name" value="ABC_transporter-like_CS"/>
</dbReference>
<dbReference type="InterPro" id="IPR003439">
    <property type="entry name" value="ABC_transporter-like_ATP-bd"/>
</dbReference>
<name>X1VTU8_9ZZZZ</name>
<dbReference type="Gene3D" id="3.40.50.300">
    <property type="entry name" value="P-loop containing nucleotide triphosphate hydrolases"/>
    <property type="match status" value="1"/>
</dbReference>
<accession>X1VTU8</accession>
<dbReference type="InterPro" id="IPR027417">
    <property type="entry name" value="P-loop_NTPase"/>
</dbReference>
<dbReference type="GO" id="GO:0016887">
    <property type="term" value="F:ATP hydrolysis activity"/>
    <property type="evidence" value="ECO:0007669"/>
    <property type="project" value="InterPro"/>
</dbReference>
<dbReference type="AlphaFoldDB" id="X1VTU8"/>
<reference evidence="2" key="1">
    <citation type="journal article" date="2014" name="Front. Microbiol.">
        <title>High frequency of phylogenetically diverse reductive dehalogenase-homologous genes in deep subseafloor sedimentary metagenomes.</title>
        <authorList>
            <person name="Kawai M."/>
            <person name="Futagami T."/>
            <person name="Toyoda A."/>
            <person name="Takaki Y."/>
            <person name="Nishi S."/>
            <person name="Hori S."/>
            <person name="Arai W."/>
            <person name="Tsubouchi T."/>
            <person name="Morono Y."/>
            <person name="Uchiyama I."/>
            <person name="Ito T."/>
            <person name="Fujiyama A."/>
            <person name="Inagaki F."/>
            <person name="Takami H."/>
        </authorList>
    </citation>
    <scope>NUCLEOTIDE SEQUENCE</scope>
    <source>
        <strain evidence="2">Expedition CK06-06</strain>
    </source>
</reference>
<protein>
    <recommendedName>
        <fullName evidence="1">ABC transporter domain-containing protein</fullName>
    </recommendedName>
</protein>
<dbReference type="SUPFAM" id="SSF52540">
    <property type="entry name" value="P-loop containing nucleoside triphosphate hydrolases"/>
    <property type="match status" value="1"/>
</dbReference>
<dbReference type="PROSITE" id="PS50893">
    <property type="entry name" value="ABC_TRANSPORTER_2"/>
    <property type="match status" value="1"/>
</dbReference>
<feature type="domain" description="ABC transporter" evidence="1">
    <location>
        <begin position="2"/>
        <end position="157"/>
    </location>
</feature>
<comment type="caution">
    <text evidence="2">The sequence shown here is derived from an EMBL/GenBank/DDBJ whole genome shotgun (WGS) entry which is preliminary data.</text>
</comment>
<sequence length="161" mass="18138">FVSQDTFVFHDTVKNNITFGSDGYLDEEVIRAAKSADAHDFILEFPLGYDTIVGERGMKLSGGQKQKIAIARAIIKKPDILLLDEATSALDEISQAWVQRAIDKISRERTVIVIAHRLSTIINADKIIVIENGRVMEEGTHRELMEKKGAYWSLYKSQENT</sequence>